<evidence type="ECO:0000256" key="1">
    <source>
        <dbReference type="ARBA" id="ARBA00004196"/>
    </source>
</evidence>
<dbReference type="InterPro" id="IPR025997">
    <property type="entry name" value="SBP_2_dom"/>
</dbReference>
<evidence type="ECO:0000256" key="2">
    <source>
        <dbReference type="ARBA" id="ARBA00007639"/>
    </source>
</evidence>
<feature type="chain" id="PRO_5039369046" description="Periplasmic binding protein domain-containing protein" evidence="4">
    <location>
        <begin position="22"/>
        <end position="344"/>
    </location>
</feature>
<proteinExistence type="inferred from homology"/>
<dbReference type="GO" id="GO:0030246">
    <property type="term" value="F:carbohydrate binding"/>
    <property type="evidence" value="ECO:0007669"/>
    <property type="project" value="UniProtKB-ARBA"/>
</dbReference>
<evidence type="ECO:0000313" key="7">
    <source>
        <dbReference type="Proteomes" id="UP000194903"/>
    </source>
</evidence>
<feature type="signal peptide" evidence="4">
    <location>
        <begin position="1"/>
        <end position="21"/>
    </location>
</feature>
<protein>
    <recommendedName>
        <fullName evidence="5">Periplasmic binding protein domain-containing protein</fullName>
    </recommendedName>
</protein>
<accession>A0A252F7B5</accession>
<dbReference type="EMBL" id="NHOC01000001">
    <property type="protein sequence ID" value="OUM21663.1"/>
    <property type="molecule type" value="Genomic_DNA"/>
</dbReference>
<keyword evidence="3 4" id="KW-0732">Signal</keyword>
<name>A0A252F7B5_9FIRM</name>
<dbReference type="GO" id="GO:0030313">
    <property type="term" value="C:cell envelope"/>
    <property type="evidence" value="ECO:0007669"/>
    <property type="project" value="UniProtKB-SubCell"/>
</dbReference>
<evidence type="ECO:0000256" key="3">
    <source>
        <dbReference type="ARBA" id="ARBA00022729"/>
    </source>
</evidence>
<dbReference type="InterPro" id="IPR028082">
    <property type="entry name" value="Peripla_BP_I"/>
</dbReference>
<gene>
    <name evidence="6" type="ORF">CBW42_00060</name>
</gene>
<feature type="domain" description="Periplasmic binding protein" evidence="5">
    <location>
        <begin position="50"/>
        <end position="310"/>
    </location>
</feature>
<dbReference type="PANTHER" id="PTHR46847:SF1">
    <property type="entry name" value="D-ALLOSE-BINDING PERIPLASMIC PROTEIN-RELATED"/>
    <property type="match status" value="1"/>
</dbReference>
<comment type="caution">
    <text evidence="6">The sequence shown here is derived from an EMBL/GenBank/DDBJ whole genome shotgun (WGS) entry which is preliminary data.</text>
</comment>
<evidence type="ECO:0000313" key="6">
    <source>
        <dbReference type="EMBL" id="OUM21663.1"/>
    </source>
</evidence>
<organism evidence="6 7">
    <name type="scientific">Butyricicoccus porcorum</name>
    <dbReference type="NCBI Taxonomy" id="1945634"/>
    <lineage>
        <taxon>Bacteria</taxon>
        <taxon>Bacillati</taxon>
        <taxon>Bacillota</taxon>
        <taxon>Clostridia</taxon>
        <taxon>Eubacteriales</taxon>
        <taxon>Butyricicoccaceae</taxon>
        <taxon>Butyricicoccus</taxon>
    </lineage>
</organism>
<dbReference type="Gene3D" id="3.40.50.2300">
    <property type="match status" value="2"/>
</dbReference>
<dbReference type="SUPFAM" id="SSF53822">
    <property type="entry name" value="Periplasmic binding protein-like I"/>
    <property type="match status" value="1"/>
</dbReference>
<dbReference type="PROSITE" id="PS51257">
    <property type="entry name" value="PROKAR_LIPOPROTEIN"/>
    <property type="match status" value="1"/>
</dbReference>
<evidence type="ECO:0000256" key="4">
    <source>
        <dbReference type="SAM" id="SignalP"/>
    </source>
</evidence>
<comment type="similarity">
    <text evidence="2">Belongs to the bacterial solute-binding protein 2 family.</text>
</comment>
<dbReference type="RefSeq" id="WP_087016543.1">
    <property type="nucleotide sequence ID" value="NZ_CP178353.1"/>
</dbReference>
<dbReference type="Pfam" id="PF13407">
    <property type="entry name" value="Peripla_BP_4"/>
    <property type="match status" value="1"/>
</dbReference>
<sequence length="344" mass="36410">MKMKKWMAMLVAGALCAGMMAGCGSSSDSTDQSAAQASDKTFDGSISFIISHKDEYLGTLDQAAKASAESKGCTLTSTDCADDMDKQIDYVRAAAENKTDAIIIVLADDTRADEVVEAAGDTKVVFLNRIPQDESVLDENHVYVGSNEDDSGTYQGEMLADALKKEGKESVAYLMFEGTEGLVHTTKRTEGVLKALDAAGITATAAAETVDCGYDRTKAMDQMSIMLAEGLDMSKVDCIIANNDAMALGVLESLRQNKVDTSNLKVVGVDGTNAGLQAISDGIMLATVYQNAVGQATAGVQAAINLASGADLSTDISYETDQDNENIIWVPFEKITADNVAEYF</sequence>
<keyword evidence="7" id="KW-1185">Reference proteome</keyword>
<dbReference type="Proteomes" id="UP000194903">
    <property type="component" value="Unassembled WGS sequence"/>
</dbReference>
<dbReference type="OrthoDB" id="9769193at2"/>
<comment type="subcellular location">
    <subcellularLocation>
        <location evidence="1">Cell envelope</location>
    </subcellularLocation>
</comment>
<reference evidence="6 7" key="1">
    <citation type="submission" date="2017-05" db="EMBL/GenBank/DDBJ databases">
        <title>Butyricicoccus porcorum sp. nov. a butyrate-producing bacterium from the swine intestinal tract.</title>
        <authorList>
            <person name="Trachsel J."/>
            <person name="Humphrey S."/>
            <person name="Allen H.K."/>
        </authorList>
    </citation>
    <scope>NUCLEOTIDE SEQUENCE [LARGE SCALE GENOMIC DNA]</scope>
    <source>
        <strain evidence="6">BB10</strain>
    </source>
</reference>
<dbReference type="PANTHER" id="PTHR46847">
    <property type="entry name" value="D-ALLOSE-BINDING PERIPLASMIC PROTEIN-RELATED"/>
    <property type="match status" value="1"/>
</dbReference>
<dbReference type="AlphaFoldDB" id="A0A252F7B5"/>
<evidence type="ECO:0000259" key="5">
    <source>
        <dbReference type="Pfam" id="PF13407"/>
    </source>
</evidence>